<accession>A0A6G0T5N8</accession>
<dbReference type="AlphaFoldDB" id="A0A6G0T5N8"/>
<organism evidence="2 3">
    <name type="scientific">Aphis glycines</name>
    <name type="common">Soybean aphid</name>
    <dbReference type="NCBI Taxonomy" id="307491"/>
    <lineage>
        <taxon>Eukaryota</taxon>
        <taxon>Metazoa</taxon>
        <taxon>Ecdysozoa</taxon>
        <taxon>Arthropoda</taxon>
        <taxon>Hexapoda</taxon>
        <taxon>Insecta</taxon>
        <taxon>Pterygota</taxon>
        <taxon>Neoptera</taxon>
        <taxon>Paraneoptera</taxon>
        <taxon>Hemiptera</taxon>
        <taxon>Sternorrhyncha</taxon>
        <taxon>Aphidomorpha</taxon>
        <taxon>Aphidoidea</taxon>
        <taxon>Aphididae</taxon>
        <taxon>Aphidini</taxon>
        <taxon>Aphis</taxon>
        <taxon>Aphis</taxon>
    </lineage>
</organism>
<comment type="caution">
    <text evidence="2">The sequence shown here is derived from an EMBL/GenBank/DDBJ whole genome shotgun (WGS) entry which is preliminary data.</text>
</comment>
<keyword evidence="3" id="KW-1185">Reference proteome</keyword>
<sequence>MCADDLPPRHRPCTFCYPLSSCTMYRRRRLIRIVFDPADAIRRLGRNNTTFPGKRVGRSATLVAIVFVVDEERVVVVKVLRPDLAIQRDLSGLRLFLTSALLAGEVVCTTSSPPSQRRSSPMTTTNSSSGASPTPAGDGDSHTNNKKRIDESARIDDSEDRHCWKDLVEAVKHKACKEKHNSDLLDRYLIFTHLSTFFF</sequence>
<evidence type="ECO:0000313" key="3">
    <source>
        <dbReference type="Proteomes" id="UP000475862"/>
    </source>
</evidence>
<feature type="compositionally biased region" description="Low complexity" evidence="1">
    <location>
        <begin position="109"/>
        <end position="125"/>
    </location>
</feature>
<feature type="region of interest" description="Disordered" evidence="1">
    <location>
        <begin position="109"/>
        <end position="152"/>
    </location>
</feature>
<evidence type="ECO:0000313" key="2">
    <source>
        <dbReference type="EMBL" id="KAE9526240.1"/>
    </source>
</evidence>
<gene>
    <name evidence="2" type="ORF">AGLY_013871</name>
</gene>
<proteinExistence type="predicted"/>
<feature type="compositionally biased region" description="Basic and acidic residues" evidence="1">
    <location>
        <begin position="139"/>
        <end position="152"/>
    </location>
</feature>
<dbReference type="Proteomes" id="UP000475862">
    <property type="component" value="Unassembled WGS sequence"/>
</dbReference>
<protein>
    <submittedName>
        <fullName evidence="2">Uncharacterized protein</fullName>
    </submittedName>
</protein>
<dbReference type="EMBL" id="VYZN01000055">
    <property type="protein sequence ID" value="KAE9526240.1"/>
    <property type="molecule type" value="Genomic_DNA"/>
</dbReference>
<evidence type="ECO:0000256" key="1">
    <source>
        <dbReference type="SAM" id="MobiDB-lite"/>
    </source>
</evidence>
<name>A0A6G0T5N8_APHGL</name>
<reference evidence="2 3" key="1">
    <citation type="submission" date="2019-08" db="EMBL/GenBank/DDBJ databases">
        <title>The genome of the soybean aphid Biotype 1, its phylome, world population structure and adaptation to the North American continent.</title>
        <authorList>
            <person name="Giordano R."/>
            <person name="Donthu R.K."/>
            <person name="Hernandez A.G."/>
            <person name="Wright C.L."/>
            <person name="Zimin A.V."/>
        </authorList>
    </citation>
    <scope>NUCLEOTIDE SEQUENCE [LARGE SCALE GENOMIC DNA]</scope>
    <source>
        <tissue evidence="2">Whole aphids</tissue>
    </source>
</reference>